<dbReference type="Gene3D" id="2.60.120.1440">
    <property type="match status" value="1"/>
</dbReference>
<feature type="domain" description="FecR protein" evidence="2">
    <location>
        <begin position="128"/>
        <end position="220"/>
    </location>
</feature>
<keyword evidence="4" id="KW-0418">Kinase</keyword>
<keyword evidence="1" id="KW-0812">Transmembrane</keyword>
<sequence>MIGNVWSAKCRFELTRHGTIGGELLEEAMDWLIRLREAPDAYLDRQAFENWINTSSAHRKAWEQACRTWQLLGETSPEDVRSGALPSRSAGEAQSAYRKTAGRIGLAVAACLLLTLASPYITRHLKADLLTQAAERLTVSLEDGTRVELAPATAVDTDFSRTSRSVTLLRGEAFFTVEPDASRPFIVNASGVEIKVVGTAFNVHVEREATSVDLVHGRVELTAKQSDRSFELTPGDSFLVRQSDGETTQTRQSPDDMAGWRNNRLFVENATIASVVEELRRYHKAWITIPSSDLASRRVTGLYDLSQPDRALEALVTPHGGTVHHVSPYLRVLSFL</sequence>
<gene>
    <name evidence="4" type="ORF">RHAB21_04617</name>
</gene>
<dbReference type="PANTHER" id="PTHR30273">
    <property type="entry name" value="PERIPLASMIC SIGNAL SENSOR AND SIGMA FACTOR ACTIVATOR FECR-RELATED"/>
    <property type="match status" value="1"/>
</dbReference>
<evidence type="ECO:0000256" key="1">
    <source>
        <dbReference type="SAM" id="Phobius"/>
    </source>
</evidence>
<accession>A0ABN7JYE6</accession>
<dbReference type="GO" id="GO:0016301">
    <property type="term" value="F:kinase activity"/>
    <property type="evidence" value="ECO:0007669"/>
    <property type="project" value="UniProtKB-KW"/>
</dbReference>
<keyword evidence="5" id="KW-1185">Reference proteome</keyword>
<dbReference type="InterPro" id="IPR032623">
    <property type="entry name" value="FecR_N"/>
</dbReference>
<feature type="domain" description="FecR N-terminal" evidence="3">
    <location>
        <begin position="26"/>
        <end position="67"/>
    </location>
</feature>
<evidence type="ECO:0000259" key="2">
    <source>
        <dbReference type="Pfam" id="PF04773"/>
    </source>
</evidence>
<feature type="transmembrane region" description="Helical" evidence="1">
    <location>
        <begin position="104"/>
        <end position="122"/>
    </location>
</feature>
<comment type="caution">
    <text evidence="4">The sequence shown here is derived from an EMBL/GenBank/DDBJ whole genome shotgun (WGS) entry which is preliminary data.</text>
</comment>
<keyword evidence="4" id="KW-0808">Transferase</keyword>
<reference evidence="4 5" key="1">
    <citation type="submission" date="2020-11" db="EMBL/GenBank/DDBJ databases">
        <authorList>
            <person name="Lassalle F."/>
        </authorList>
    </citation>
    <scope>NUCLEOTIDE SEQUENCE [LARGE SCALE GENOMIC DNA]</scope>
    <source>
        <strain evidence="4 5">AB21</strain>
    </source>
</reference>
<dbReference type="InterPro" id="IPR006860">
    <property type="entry name" value="FecR"/>
</dbReference>
<dbReference type="PIRSF" id="PIRSF018266">
    <property type="entry name" value="FecR"/>
    <property type="match status" value="1"/>
</dbReference>
<proteinExistence type="predicted"/>
<keyword evidence="1" id="KW-1133">Transmembrane helix</keyword>
<dbReference type="EMBL" id="CABFWE030000013">
    <property type="protein sequence ID" value="CAD7054212.1"/>
    <property type="molecule type" value="Genomic_DNA"/>
</dbReference>
<organism evidence="4 5">
    <name type="scientific">Pseudorhizobium halotolerans</name>
    <dbReference type="NCBI Taxonomy" id="1233081"/>
    <lineage>
        <taxon>Bacteria</taxon>
        <taxon>Pseudomonadati</taxon>
        <taxon>Pseudomonadota</taxon>
        <taxon>Alphaproteobacteria</taxon>
        <taxon>Hyphomicrobiales</taxon>
        <taxon>Rhizobiaceae</taxon>
        <taxon>Rhizobium/Agrobacterium group</taxon>
        <taxon>Pseudorhizobium</taxon>
    </lineage>
</organism>
<dbReference type="Pfam" id="PF16220">
    <property type="entry name" value="DUF4880"/>
    <property type="match status" value="1"/>
</dbReference>
<dbReference type="InterPro" id="IPR012373">
    <property type="entry name" value="Ferrdict_sens_TM"/>
</dbReference>
<protein>
    <submittedName>
        <fullName evidence="4">Histidine kinase</fullName>
    </submittedName>
</protein>
<dbReference type="Proteomes" id="UP000601041">
    <property type="component" value="Unassembled WGS sequence"/>
</dbReference>
<dbReference type="Pfam" id="PF04773">
    <property type="entry name" value="FecR"/>
    <property type="match status" value="1"/>
</dbReference>
<dbReference type="PANTHER" id="PTHR30273:SF2">
    <property type="entry name" value="PROTEIN FECR"/>
    <property type="match status" value="1"/>
</dbReference>
<keyword evidence="1" id="KW-0472">Membrane</keyword>
<name>A0ABN7JYE6_9HYPH</name>
<evidence type="ECO:0000313" key="4">
    <source>
        <dbReference type="EMBL" id="CAD7054212.1"/>
    </source>
</evidence>
<evidence type="ECO:0000259" key="3">
    <source>
        <dbReference type="Pfam" id="PF16220"/>
    </source>
</evidence>
<evidence type="ECO:0000313" key="5">
    <source>
        <dbReference type="Proteomes" id="UP000601041"/>
    </source>
</evidence>